<evidence type="ECO:0000256" key="3">
    <source>
        <dbReference type="ARBA" id="ARBA00022989"/>
    </source>
</evidence>
<dbReference type="InterPro" id="IPR011701">
    <property type="entry name" value="MFS"/>
</dbReference>
<evidence type="ECO:0000256" key="4">
    <source>
        <dbReference type="ARBA" id="ARBA00023136"/>
    </source>
</evidence>
<reference evidence="8 9" key="1">
    <citation type="submission" date="2018-12" db="EMBL/GenBank/DDBJ databases">
        <title>Draft genome sequence of Xylaria grammica IHI A82.</title>
        <authorList>
            <person name="Buettner E."/>
            <person name="Kellner H."/>
        </authorList>
    </citation>
    <scope>NUCLEOTIDE SEQUENCE [LARGE SCALE GENOMIC DNA]</scope>
    <source>
        <strain evidence="8 9">IHI A82</strain>
    </source>
</reference>
<dbReference type="AlphaFoldDB" id="A0A439CYI1"/>
<dbReference type="EMBL" id="RYZI01000285">
    <property type="protein sequence ID" value="RWA07077.1"/>
    <property type="molecule type" value="Genomic_DNA"/>
</dbReference>
<evidence type="ECO:0000256" key="2">
    <source>
        <dbReference type="ARBA" id="ARBA00022692"/>
    </source>
</evidence>
<feature type="transmembrane region" description="Helical" evidence="6">
    <location>
        <begin position="171"/>
        <end position="191"/>
    </location>
</feature>
<keyword evidence="9" id="KW-1185">Reference proteome</keyword>
<evidence type="ECO:0000313" key="8">
    <source>
        <dbReference type="EMBL" id="RWA07077.1"/>
    </source>
</evidence>
<sequence length="582" mass="62524">MTTVSTLIPPNAETALVLRYPETIHDPDRGELVILSLQRNQNTQNTPSTDASPDISSPGQLDDQTQRLPFPRLMAAYLCLCLCYFISYLDMASVTTALPTISGYFQAGTSITWVGAAYLLGQTSFQPLYGRISDIFGRRPVLLSSVGCIALGGGLSGFAKTPTWLFVTRAISGVGSGGISSSVAIIVSDLVSLKARGKYQGMISLAIGAGATSGPFVAAGLIRIGADGWRWTFFIPAIAAGACFVLLLFVLPPNAVSGDWGQKLRKIDWLGVVTSVAGVVLTVLAINSGGILWPWTSQQVLSTLIIGGILFFVFIAIEAYLATIPIMPLRLFTTRSRCLLLVIGFLSDSAWQVTQYFVPLYFQTLRGYTPLQSATLILPFVAAQGIAGATSGPVMSKLARYSEVLRIGLLFWTLGAGLKLLFNEKTPTYTYVIVLALEGIGVGWVHQPGLVALQANSGTEDRAVATGTRNVLRSLGGVVGVAISSAAQYATMSAALHGTVPDWLRERVLQGTWNAADRDALMYESDIQRARLEGFRVIFAIQVPLVGLCLLASFFVADVVLKGDTDKQRPETKNKRSRLLRI</sequence>
<evidence type="ECO:0000256" key="5">
    <source>
        <dbReference type="SAM" id="MobiDB-lite"/>
    </source>
</evidence>
<evidence type="ECO:0000313" key="9">
    <source>
        <dbReference type="Proteomes" id="UP000286045"/>
    </source>
</evidence>
<gene>
    <name evidence="8" type="ORF">EKO27_g8028</name>
</gene>
<dbReference type="PANTHER" id="PTHR23501">
    <property type="entry name" value="MAJOR FACILITATOR SUPERFAMILY"/>
    <property type="match status" value="1"/>
</dbReference>
<dbReference type="Gene3D" id="1.20.1250.20">
    <property type="entry name" value="MFS general substrate transporter like domains"/>
    <property type="match status" value="2"/>
</dbReference>
<dbReference type="PROSITE" id="PS50850">
    <property type="entry name" value="MFS"/>
    <property type="match status" value="1"/>
</dbReference>
<evidence type="ECO:0000259" key="7">
    <source>
        <dbReference type="PROSITE" id="PS50850"/>
    </source>
</evidence>
<name>A0A439CYI1_9PEZI</name>
<feature type="transmembrane region" description="Helical" evidence="6">
    <location>
        <begin position="537"/>
        <end position="557"/>
    </location>
</feature>
<dbReference type="Proteomes" id="UP000286045">
    <property type="component" value="Unassembled WGS sequence"/>
</dbReference>
<accession>A0A439CYI1</accession>
<evidence type="ECO:0000256" key="1">
    <source>
        <dbReference type="ARBA" id="ARBA00004141"/>
    </source>
</evidence>
<comment type="caution">
    <text evidence="8">The sequence shown here is derived from an EMBL/GenBank/DDBJ whole genome shotgun (WGS) entry which is preliminary data.</text>
</comment>
<protein>
    <recommendedName>
        <fullName evidence="7">Major facilitator superfamily (MFS) profile domain-containing protein</fullName>
    </recommendedName>
</protein>
<proteinExistence type="predicted"/>
<feature type="domain" description="Major facilitator superfamily (MFS) profile" evidence="7">
    <location>
        <begin position="76"/>
        <end position="561"/>
    </location>
</feature>
<dbReference type="InterPro" id="IPR020846">
    <property type="entry name" value="MFS_dom"/>
</dbReference>
<comment type="subcellular location">
    <subcellularLocation>
        <location evidence="1">Membrane</location>
        <topology evidence="1">Multi-pass membrane protein</topology>
    </subcellularLocation>
</comment>
<dbReference type="Pfam" id="PF07690">
    <property type="entry name" value="MFS_1"/>
    <property type="match status" value="1"/>
</dbReference>
<keyword evidence="4 6" id="KW-0472">Membrane</keyword>
<feature type="transmembrane region" description="Helical" evidence="6">
    <location>
        <begin position="231"/>
        <end position="251"/>
    </location>
</feature>
<dbReference type="SUPFAM" id="SSF103473">
    <property type="entry name" value="MFS general substrate transporter"/>
    <property type="match status" value="1"/>
</dbReference>
<feature type="region of interest" description="Disordered" evidence="5">
    <location>
        <begin position="42"/>
        <end position="62"/>
    </location>
</feature>
<evidence type="ECO:0000256" key="6">
    <source>
        <dbReference type="SAM" id="Phobius"/>
    </source>
</evidence>
<feature type="transmembrane region" description="Helical" evidence="6">
    <location>
        <begin position="101"/>
        <end position="120"/>
    </location>
</feature>
<organism evidence="8 9">
    <name type="scientific">Xylaria grammica</name>
    <dbReference type="NCBI Taxonomy" id="363999"/>
    <lineage>
        <taxon>Eukaryota</taxon>
        <taxon>Fungi</taxon>
        <taxon>Dikarya</taxon>
        <taxon>Ascomycota</taxon>
        <taxon>Pezizomycotina</taxon>
        <taxon>Sordariomycetes</taxon>
        <taxon>Xylariomycetidae</taxon>
        <taxon>Xylariales</taxon>
        <taxon>Xylariaceae</taxon>
        <taxon>Xylaria</taxon>
    </lineage>
</organism>
<dbReference type="GO" id="GO:0022857">
    <property type="term" value="F:transmembrane transporter activity"/>
    <property type="evidence" value="ECO:0007669"/>
    <property type="project" value="InterPro"/>
</dbReference>
<feature type="transmembrane region" description="Helical" evidence="6">
    <location>
        <begin position="141"/>
        <end position="159"/>
    </location>
</feature>
<feature type="transmembrane region" description="Helical" evidence="6">
    <location>
        <begin position="272"/>
        <end position="295"/>
    </location>
</feature>
<dbReference type="InterPro" id="IPR036259">
    <property type="entry name" value="MFS_trans_sf"/>
</dbReference>
<dbReference type="GO" id="GO:0005886">
    <property type="term" value="C:plasma membrane"/>
    <property type="evidence" value="ECO:0007669"/>
    <property type="project" value="TreeGrafter"/>
</dbReference>
<keyword evidence="3 6" id="KW-1133">Transmembrane helix</keyword>
<feature type="transmembrane region" description="Helical" evidence="6">
    <location>
        <begin position="301"/>
        <end position="326"/>
    </location>
</feature>
<feature type="transmembrane region" description="Helical" evidence="6">
    <location>
        <begin position="70"/>
        <end position="89"/>
    </location>
</feature>
<dbReference type="PANTHER" id="PTHR23501:SF78">
    <property type="entry name" value="MAJOR FACILITATOR SUPERFAMILY (MFS) PROFILE DOMAIN-CONTAINING PROTEIN-RELATED"/>
    <property type="match status" value="1"/>
</dbReference>
<keyword evidence="2 6" id="KW-0812">Transmembrane</keyword>
<feature type="transmembrane region" description="Helical" evidence="6">
    <location>
        <begin position="203"/>
        <end position="225"/>
    </location>
</feature>